<reference evidence="7" key="2">
    <citation type="submission" date="2023-05" db="EMBL/GenBank/DDBJ databases">
        <authorList>
            <consortium name="Lawrence Berkeley National Laboratory"/>
            <person name="Steindorff A."/>
            <person name="Hensen N."/>
            <person name="Bonometti L."/>
            <person name="Westerberg I."/>
            <person name="Brannstrom I.O."/>
            <person name="Guillou S."/>
            <person name="Cros-Aarteil S."/>
            <person name="Calhoun S."/>
            <person name="Haridas S."/>
            <person name="Kuo A."/>
            <person name="Mondo S."/>
            <person name="Pangilinan J."/>
            <person name="Riley R."/>
            <person name="Labutti K."/>
            <person name="Andreopoulos B."/>
            <person name="Lipzen A."/>
            <person name="Chen C."/>
            <person name="Yanf M."/>
            <person name="Daum C."/>
            <person name="Ng V."/>
            <person name="Clum A."/>
            <person name="Ohm R."/>
            <person name="Martin F."/>
            <person name="Silar P."/>
            <person name="Natvig D."/>
            <person name="Lalanne C."/>
            <person name="Gautier V."/>
            <person name="Ament-Velasquez S.L."/>
            <person name="Kruys A."/>
            <person name="Hutchinson M.I."/>
            <person name="Powell A.J."/>
            <person name="Barry K."/>
            <person name="Miller A.N."/>
            <person name="Grigoriev I.V."/>
            <person name="Debuchy R."/>
            <person name="Gladieux P."/>
            <person name="Thoren M.H."/>
            <person name="Johannesson H."/>
        </authorList>
    </citation>
    <scope>NUCLEOTIDE SEQUENCE</scope>
    <source>
        <strain evidence="7">CBS 990.96</strain>
    </source>
</reference>
<evidence type="ECO:0000256" key="6">
    <source>
        <dbReference type="SAM" id="Phobius"/>
    </source>
</evidence>
<feature type="compositionally biased region" description="Low complexity" evidence="5">
    <location>
        <begin position="88"/>
        <end position="98"/>
    </location>
</feature>
<dbReference type="Proteomes" id="UP001301958">
    <property type="component" value="Unassembled WGS sequence"/>
</dbReference>
<keyword evidence="8" id="KW-1185">Reference proteome</keyword>
<keyword evidence="6" id="KW-1133">Transmembrane helix</keyword>
<dbReference type="FunFam" id="3.40.1490.10:FF:000001">
    <property type="entry name" value="Peptidyl-tRNA hydrolase 2"/>
    <property type="match status" value="1"/>
</dbReference>
<gene>
    <name evidence="7" type="ORF">QBC38DRAFT_475122</name>
</gene>
<dbReference type="AlphaFoldDB" id="A0AAN7BRJ2"/>
<reference evidence="7" key="1">
    <citation type="journal article" date="2023" name="Mol. Phylogenet. Evol.">
        <title>Genome-scale phylogeny and comparative genomics of the fungal order Sordariales.</title>
        <authorList>
            <person name="Hensen N."/>
            <person name="Bonometti L."/>
            <person name="Westerberg I."/>
            <person name="Brannstrom I.O."/>
            <person name="Guillou S."/>
            <person name="Cros-Aarteil S."/>
            <person name="Calhoun S."/>
            <person name="Haridas S."/>
            <person name="Kuo A."/>
            <person name="Mondo S."/>
            <person name="Pangilinan J."/>
            <person name="Riley R."/>
            <person name="LaButti K."/>
            <person name="Andreopoulos B."/>
            <person name="Lipzen A."/>
            <person name="Chen C."/>
            <person name="Yan M."/>
            <person name="Daum C."/>
            <person name="Ng V."/>
            <person name="Clum A."/>
            <person name="Steindorff A."/>
            <person name="Ohm R.A."/>
            <person name="Martin F."/>
            <person name="Silar P."/>
            <person name="Natvig D.O."/>
            <person name="Lalanne C."/>
            <person name="Gautier V."/>
            <person name="Ament-Velasquez S.L."/>
            <person name="Kruys A."/>
            <person name="Hutchinson M.I."/>
            <person name="Powell A.J."/>
            <person name="Barry K."/>
            <person name="Miller A.N."/>
            <person name="Grigoriev I.V."/>
            <person name="Debuchy R."/>
            <person name="Gladieux P."/>
            <person name="Hiltunen Thoren M."/>
            <person name="Johannesson H."/>
        </authorList>
    </citation>
    <scope>NUCLEOTIDE SEQUENCE</scope>
    <source>
        <strain evidence="7">CBS 990.96</strain>
    </source>
</reference>
<evidence type="ECO:0000256" key="2">
    <source>
        <dbReference type="ARBA" id="ARBA00022801"/>
    </source>
</evidence>
<name>A0AAN7BRJ2_9PEZI</name>
<dbReference type="PANTHER" id="PTHR12649:SF11">
    <property type="entry name" value="PEPTIDYL-TRNA HYDROLASE 2, MITOCHONDRIAL"/>
    <property type="match status" value="1"/>
</dbReference>
<dbReference type="EMBL" id="MU865319">
    <property type="protein sequence ID" value="KAK4228381.1"/>
    <property type="molecule type" value="Genomic_DNA"/>
</dbReference>
<dbReference type="InterPro" id="IPR023476">
    <property type="entry name" value="Pep_tRNA_hydro_II_dom_sf"/>
</dbReference>
<protein>
    <recommendedName>
        <fullName evidence="1">peptidyl-tRNA hydrolase</fullName>
        <ecNumber evidence="1">3.1.1.29</ecNumber>
    </recommendedName>
</protein>
<dbReference type="EC" id="3.1.1.29" evidence="1"/>
<comment type="catalytic activity">
    <reaction evidence="4">
        <text>an N-acyl-L-alpha-aminoacyl-tRNA + H2O = an N-acyl-L-amino acid + a tRNA + H(+)</text>
        <dbReference type="Rhea" id="RHEA:54448"/>
        <dbReference type="Rhea" id="RHEA-COMP:10123"/>
        <dbReference type="Rhea" id="RHEA-COMP:13883"/>
        <dbReference type="ChEBI" id="CHEBI:15377"/>
        <dbReference type="ChEBI" id="CHEBI:15378"/>
        <dbReference type="ChEBI" id="CHEBI:59874"/>
        <dbReference type="ChEBI" id="CHEBI:78442"/>
        <dbReference type="ChEBI" id="CHEBI:138191"/>
        <dbReference type="EC" id="3.1.1.29"/>
    </reaction>
</comment>
<evidence type="ECO:0000256" key="1">
    <source>
        <dbReference type="ARBA" id="ARBA00013260"/>
    </source>
</evidence>
<dbReference type="NCBIfam" id="TIGR00283">
    <property type="entry name" value="arch_pth2"/>
    <property type="match status" value="1"/>
</dbReference>
<keyword evidence="6" id="KW-0812">Transmembrane</keyword>
<dbReference type="CDD" id="cd02430">
    <property type="entry name" value="PTH2"/>
    <property type="match status" value="1"/>
</dbReference>
<organism evidence="7 8">
    <name type="scientific">Podospora fimiseda</name>
    <dbReference type="NCBI Taxonomy" id="252190"/>
    <lineage>
        <taxon>Eukaryota</taxon>
        <taxon>Fungi</taxon>
        <taxon>Dikarya</taxon>
        <taxon>Ascomycota</taxon>
        <taxon>Pezizomycotina</taxon>
        <taxon>Sordariomycetes</taxon>
        <taxon>Sordariomycetidae</taxon>
        <taxon>Sordariales</taxon>
        <taxon>Podosporaceae</taxon>
        <taxon>Podospora</taxon>
    </lineage>
</organism>
<evidence type="ECO:0000313" key="8">
    <source>
        <dbReference type="Proteomes" id="UP001301958"/>
    </source>
</evidence>
<evidence type="ECO:0000256" key="3">
    <source>
        <dbReference type="ARBA" id="ARBA00038050"/>
    </source>
</evidence>
<evidence type="ECO:0000256" key="4">
    <source>
        <dbReference type="ARBA" id="ARBA00048707"/>
    </source>
</evidence>
<dbReference type="SUPFAM" id="SSF102462">
    <property type="entry name" value="Peptidyl-tRNA hydrolase II"/>
    <property type="match status" value="1"/>
</dbReference>
<accession>A0AAN7BRJ2</accession>
<keyword evidence="2 7" id="KW-0378">Hydrolase</keyword>
<dbReference type="GO" id="GO:0004045">
    <property type="term" value="F:peptidyl-tRNA hydrolase activity"/>
    <property type="evidence" value="ECO:0007669"/>
    <property type="project" value="UniProtKB-EC"/>
</dbReference>
<feature type="compositionally biased region" description="Acidic residues" evidence="5">
    <location>
        <begin position="54"/>
        <end position="65"/>
    </location>
</feature>
<dbReference type="NCBIfam" id="NF003314">
    <property type="entry name" value="PRK04322.1"/>
    <property type="match status" value="1"/>
</dbReference>
<comment type="similarity">
    <text evidence="3">Belongs to the PTH2 family.</text>
</comment>
<evidence type="ECO:0000313" key="7">
    <source>
        <dbReference type="EMBL" id="KAK4228381.1"/>
    </source>
</evidence>
<dbReference type="GO" id="GO:0005829">
    <property type="term" value="C:cytosol"/>
    <property type="evidence" value="ECO:0007669"/>
    <property type="project" value="TreeGrafter"/>
</dbReference>
<feature type="region of interest" description="Disordered" evidence="5">
    <location>
        <begin position="48"/>
        <end position="98"/>
    </location>
</feature>
<comment type="caution">
    <text evidence="7">The sequence shown here is derived from an EMBL/GenBank/DDBJ whole genome shotgun (WGS) entry which is preliminary data.</text>
</comment>
<dbReference type="PANTHER" id="PTHR12649">
    <property type="entry name" value="PEPTIDYL-TRNA HYDROLASE 2"/>
    <property type="match status" value="1"/>
</dbReference>
<evidence type="ECO:0000256" key="5">
    <source>
        <dbReference type="SAM" id="MobiDB-lite"/>
    </source>
</evidence>
<sequence>MLDPNGVVSSGVVVTTSAISLVSGFLLGVYAIRGYLISPALTAEREANWKDPVESEESDIDEDDTILDHAPNWSNGEEADRRQGLRASSSSKTTSSSSAINTNEECKLVLVVRTDLGMTKGKIAAQAGHATLACYKSLSREATKKGPSSRAAQILKQWEKRGQAKIAVQIKSEDEILSLQGIARSLGITAEVIADAGRTQIESGSLTVLGVGPAPKSEVDKVTGGLKLL</sequence>
<keyword evidence="6" id="KW-0472">Membrane</keyword>
<proteinExistence type="inferred from homology"/>
<dbReference type="Gene3D" id="3.40.1490.10">
    <property type="entry name" value="Bit1"/>
    <property type="match status" value="1"/>
</dbReference>
<feature type="transmembrane region" description="Helical" evidence="6">
    <location>
        <begin position="12"/>
        <end position="32"/>
    </location>
</feature>
<dbReference type="Pfam" id="PF01981">
    <property type="entry name" value="PTH2"/>
    <property type="match status" value="1"/>
</dbReference>
<dbReference type="InterPro" id="IPR002833">
    <property type="entry name" value="PTH2"/>
</dbReference>